<feature type="transmembrane region" description="Helical" evidence="1">
    <location>
        <begin position="50"/>
        <end position="73"/>
    </location>
</feature>
<name>A0ABD5S5X1_9EURY</name>
<sequence length="75" mass="7602">VGPFPAGVAVVTATFGLPPVLGVVVALALDAAAIHFVYDRSPRLTAYVTFIHVVVTVILGAVLFALLALFASAPG</sequence>
<comment type="caution">
    <text evidence="2">The sequence shown here is derived from an EMBL/GenBank/DDBJ whole genome shotgun (WGS) entry which is preliminary data.</text>
</comment>
<dbReference type="EMBL" id="JBHSWU010001561">
    <property type="protein sequence ID" value="MFC6726975.1"/>
    <property type="molecule type" value="Genomic_DNA"/>
</dbReference>
<evidence type="ECO:0000313" key="2">
    <source>
        <dbReference type="EMBL" id="MFC6726975.1"/>
    </source>
</evidence>
<feature type="transmembrane region" description="Helical" evidence="1">
    <location>
        <begin position="20"/>
        <end position="38"/>
    </location>
</feature>
<dbReference type="InterPro" id="IPR055896">
    <property type="entry name" value="DUF7473"/>
</dbReference>
<accession>A0ABD5S5X1</accession>
<keyword evidence="3" id="KW-1185">Reference proteome</keyword>
<keyword evidence="1" id="KW-0472">Membrane</keyword>
<keyword evidence="1" id="KW-0812">Transmembrane</keyword>
<feature type="non-terminal residue" evidence="2">
    <location>
        <position position="1"/>
    </location>
</feature>
<dbReference type="AlphaFoldDB" id="A0ABD5S5X1"/>
<reference evidence="2 3" key="1">
    <citation type="journal article" date="2019" name="Int. J. Syst. Evol. Microbiol.">
        <title>The Global Catalogue of Microorganisms (GCM) 10K type strain sequencing project: providing services to taxonomists for standard genome sequencing and annotation.</title>
        <authorList>
            <consortium name="The Broad Institute Genomics Platform"/>
            <consortium name="The Broad Institute Genome Sequencing Center for Infectious Disease"/>
            <person name="Wu L."/>
            <person name="Ma J."/>
        </authorList>
    </citation>
    <scope>NUCLEOTIDE SEQUENCE [LARGE SCALE GENOMIC DNA]</scope>
    <source>
        <strain evidence="2 3">NBRC 111368</strain>
    </source>
</reference>
<proteinExistence type="predicted"/>
<dbReference type="Proteomes" id="UP001596328">
    <property type="component" value="Unassembled WGS sequence"/>
</dbReference>
<organism evidence="2 3">
    <name type="scientific">Halobium palmae</name>
    <dbReference type="NCBI Taxonomy" id="1776492"/>
    <lineage>
        <taxon>Archaea</taxon>
        <taxon>Methanobacteriati</taxon>
        <taxon>Methanobacteriota</taxon>
        <taxon>Stenosarchaea group</taxon>
        <taxon>Halobacteria</taxon>
        <taxon>Halobacteriales</taxon>
        <taxon>Haloferacaceae</taxon>
        <taxon>Halobium</taxon>
    </lineage>
</organism>
<dbReference type="Pfam" id="PF24285">
    <property type="entry name" value="DUF7473"/>
    <property type="match status" value="1"/>
</dbReference>
<evidence type="ECO:0000313" key="3">
    <source>
        <dbReference type="Proteomes" id="UP001596328"/>
    </source>
</evidence>
<keyword evidence="1" id="KW-1133">Transmembrane helix</keyword>
<evidence type="ECO:0000256" key="1">
    <source>
        <dbReference type="SAM" id="Phobius"/>
    </source>
</evidence>
<protein>
    <submittedName>
        <fullName evidence="2">Uncharacterized protein</fullName>
    </submittedName>
</protein>
<gene>
    <name evidence="2" type="ORF">ACFQE1_21860</name>
</gene>